<comment type="caution">
    <text evidence="1">The sequence shown here is derived from an EMBL/GenBank/DDBJ whole genome shotgun (WGS) entry which is preliminary data.</text>
</comment>
<dbReference type="AlphaFoldDB" id="A0A132AEW9"/>
<protein>
    <submittedName>
        <fullName evidence="1">Uncharacterized protein</fullName>
    </submittedName>
</protein>
<sequence length="184" mass="18732">MNPGRPVATAPARAPGMAVSAPTRCASGLAAPSSAPRPAVHGAASPVPATNPGRNAATGISRAGTAALTASMMLGATNSLMTTSILADEAGRVPGEHVRRRSQTISRTLPAGALTWGKRVISARGPVGHLRRPQRVSDRLLSIRECSAADNIPNRCSGGLDGLVDVVAGGRLKRGHDIGDDTRV</sequence>
<accession>A0A132AEW9</accession>
<reference evidence="1 2" key="1">
    <citation type="journal article" date="2015" name="Parasit. Vectors">
        <title>Draft genome of the scabies mite.</title>
        <authorList>
            <person name="Rider S.D.Jr."/>
            <person name="Morgan M.S."/>
            <person name="Arlian L.G."/>
        </authorList>
    </citation>
    <scope>NUCLEOTIDE SEQUENCE [LARGE SCALE GENOMIC DNA]</scope>
    <source>
        <strain evidence="1">Arlian Lab</strain>
    </source>
</reference>
<evidence type="ECO:0000313" key="2">
    <source>
        <dbReference type="Proteomes" id="UP000616769"/>
    </source>
</evidence>
<evidence type="ECO:0000313" key="1">
    <source>
        <dbReference type="EMBL" id="KPM09538.1"/>
    </source>
</evidence>
<dbReference type="EMBL" id="JXLN01013709">
    <property type="protein sequence ID" value="KPM09538.1"/>
    <property type="molecule type" value="Genomic_DNA"/>
</dbReference>
<name>A0A132AEW9_SARSC</name>
<proteinExistence type="predicted"/>
<gene>
    <name evidence="1" type="ORF">QR98_0080750</name>
</gene>
<organism evidence="1 2">
    <name type="scientific">Sarcoptes scabiei</name>
    <name type="common">Itch mite</name>
    <name type="synonym">Acarus scabiei</name>
    <dbReference type="NCBI Taxonomy" id="52283"/>
    <lineage>
        <taxon>Eukaryota</taxon>
        <taxon>Metazoa</taxon>
        <taxon>Ecdysozoa</taxon>
        <taxon>Arthropoda</taxon>
        <taxon>Chelicerata</taxon>
        <taxon>Arachnida</taxon>
        <taxon>Acari</taxon>
        <taxon>Acariformes</taxon>
        <taxon>Sarcoptiformes</taxon>
        <taxon>Astigmata</taxon>
        <taxon>Psoroptidia</taxon>
        <taxon>Sarcoptoidea</taxon>
        <taxon>Sarcoptidae</taxon>
        <taxon>Sarcoptinae</taxon>
        <taxon>Sarcoptes</taxon>
    </lineage>
</organism>
<dbReference type="VEuPathDB" id="VectorBase:SSCA002419"/>
<dbReference type="Proteomes" id="UP000616769">
    <property type="component" value="Unassembled WGS sequence"/>
</dbReference>